<dbReference type="Pfam" id="PF13737">
    <property type="entry name" value="DDE_Tnp_1_5"/>
    <property type="match status" value="1"/>
</dbReference>
<proteinExistence type="predicted"/>
<gene>
    <name evidence="2" type="ORF">BTN49_1006</name>
</gene>
<dbReference type="Proteomes" id="UP000219020">
    <property type="component" value="Unassembled WGS sequence"/>
</dbReference>
<dbReference type="InterPro" id="IPR025668">
    <property type="entry name" value="Tnp_DDE_dom"/>
</dbReference>
<dbReference type="RefSeq" id="WP_097356129.1">
    <property type="nucleotide sequence ID" value="NZ_CAWNJE010000019.1"/>
</dbReference>
<reference evidence="3" key="1">
    <citation type="submission" date="2017-04" db="EMBL/GenBank/DDBJ databases">
        <title>Genome evolution of the luminous symbionts of deep sea anglerfish.</title>
        <authorList>
            <person name="Hendry T.A."/>
        </authorList>
    </citation>
    <scope>NUCLEOTIDE SEQUENCE [LARGE SCALE GENOMIC DNA]</scope>
</reference>
<dbReference type="EMBL" id="NBYY01000010">
    <property type="protein sequence ID" value="PCS23409.1"/>
    <property type="molecule type" value="Genomic_DNA"/>
</dbReference>
<accession>A0A2A5T5E8</accession>
<organism evidence="2 3">
    <name type="scientific">Candidatus Enterovibrio escicola</name>
    <dbReference type="NCBI Taxonomy" id="1927127"/>
    <lineage>
        <taxon>Bacteria</taxon>
        <taxon>Pseudomonadati</taxon>
        <taxon>Pseudomonadota</taxon>
        <taxon>Gammaproteobacteria</taxon>
        <taxon>Vibrionales</taxon>
        <taxon>Vibrionaceae</taxon>
        <taxon>Enterovibrio</taxon>
    </lineage>
</organism>
<dbReference type="AlphaFoldDB" id="A0A2A5T5E8"/>
<evidence type="ECO:0000259" key="1">
    <source>
        <dbReference type="Pfam" id="PF13737"/>
    </source>
</evidence>
<dbReference type="GeneID" id="66951329"/>
<feature type="domain" description="Transposase DDE" evidence="1">
    <location>
        <begin position="1"/>
        <end position="64"/>
    </location>
</feature>
<sequence>MVKDIFKFPVSGLKDFLNSVFTLMTVPLTSPTYTCISRPSRTVKIKYHLPNLGAIAHIVIDTTSL</sequence>
<evidence type="ECO:0000313" key="2">
    <source>
        <dbReference type="EMBL" id="PCS23409.1"/>
    </source>
</evidence>
<comment type="caution">
    <text evidence="2">The sequence shown here is derived from an EMBL/GenBank/DDBJ whole genome shotgun (WGS) entry which is preliminary data.</text>
</comment>
<evidence type="ECO:0000313" key="3">
    <source>
        <dbReference type="Proteomes" id="UP000219020"/>
    </source>
</evidence>
<name>A0A2A5T5E8_9GAMM</name>
<keyword evidence="3" id="KW-1185">Reference proteome</keyword>
<protein>
    <recommendedName>
        <fullName evidence="1">Transposase DDE domain-containing protein</fullName>
    </recommendedName>
</protein>